<dbReference type="Proteomes" id="UP000440367">
    <property type="component" value="Unassembled WGS sequence"/>
</dbReference>
<evidence type="ECO:0000256" key="2">
    <source>
        <dbReference type="ARBA" id="ARBA00022695"/>
    </source>
</evidence>
<organism evidence="10 12">
    <name type="scientific">Phytophthora fragariae</name>
    <dbReference type="NCBI Taxonomy" id="53985"/>
    <lineage>
        <taxon>Eukaryota</taxon>
        <taxon>Sar</taxon>
        <taxon>Stramenopiles</taxon>
        <taxon>Oomycota</taxon>
        <taxon>Peronosporomycetes</taxon>
        <taxon>Peronosporales</taxon>
        <taxon>Peronosporaceae</taxon>
        <taxon>Phytophthora</taxon>
    </lineage>
</organism>
<dbReference type="Proteomes" id="UP000433483">
    <property type="component" value="Unassembled WGS sequence"/>
</dbReference>
<keyword evidence="3" id="KW-0540">Nuclease</keyword>
<accession>A0A6A3XW69</accession>
<evidence type="ECO:0000313" key="9">
    <source>
        <dbReference type="EMBL" id="KAE9181232.1"/>
    </source>
</evidence>
<feature type="region of interest" description="Disordered" evidence="7">
    <location>
        <begin position="47"/>
        <end position="90"/>
    </location>
</feature>
<dbReference type="PANTHER" id="PTHR37984:SF5">
    <property type="entry name" value="PROTEIN NYNRIN-LIKE"/>
    <property type="match status" value="1"/>
</dbReference>
<dbReference type="GO" id="GO:0016787">
    <property type="term" value="F:hydrolase activity"/>
    <property type="evidence" value="ECO:0007669"/>
    <property type="project" value="UniProtKB-KW"/>
</dbReference>
<feature type="compositionally biased region" description="Basic and acidic residues" evidence="7">
    <location>
        <begin position="57"/>
        <end position="76"/>
    </location>
</feature>
<keyword evidence="6" id="KW-0695">RNA-directed DNA polymerase</keyword>
<dbReference type="InterPro" id="IPR050951">
    <property type="entry name" value="Retrovirus_Pol_polyprotein"/>
</dbReference>
<dbReference type="AlphaFoldDB" id="A0A6A3XW69"/>
<protein>
    <recommendedName>
        <fullName evidence="8">Reverse transcriptase domain-containing protein</fullName>
    </recommendedName>
</protein>
<comment type="caution">
    <text evidence="10">The sequence shown here is derived from an EMBL/GenBank/DDBJ whole genome shotgun (WGS) entry which is preliminary data.</text>
</comment>
<evidence type="ECO:0000313" key="10">
    <source>
        <dbReference type="EMBL" id="KAE9209298.1"/>
    </source>
</evidence>
<keyword evidence="5" id="KW-0378">Hydrolase</keyword>
<proteinExistence type="predicted"/>
<name>A0A6A3XW69_9STRA</name>
<evidence type="ECO:0000256" key="1">
    <source>
        <dbReference type="ARBA" id="ARBA00022679"/>
    </source>
</evidence>
<gene>
    <name evidence="10" type="ORF">PF002_g19146</name>
    <name evidence="9" type="ORF">PF005_g22955</name>
</gene>
<dbReference type="InterPro" id="IPR000477">
    <property type="entry name" value="RT_dom"/>
</dbReference>
<evidence type="ECO:0000256" key="6">
    <source>
        <dbReference type="ARBA" id="ARBA00022918"/>
    </source>
</evidence>
<dbReference type="PANTHER" id="PTHR37984">
    <property type="entry name" value="PROTEIN CBG26694"/>
    <property type="match status" value="1"/>
</dbReference>
<dbReference type="GO" id="GO:0003964">
    <property type="term" value="F:RNA-directed DNA polymerase activity"/>
    <property type="evidence" value="ECO:0007669"/>
    <property type="project" value="UniProtKB-KW"/>
</dbReference>
<keyword evidence="2" id="KW-0548">Nucleotidyltransferase</keyword>
<dbReference type="InterPro" id="IPR041373">
    <property type="entry name" value="RT_RNaseH"/>
</dbReference>
<dbReference type="GO" id="GO:0004519">
    <property type="term" value="F:endonuclease activity"/>
    <property type="evidence" value="ECO:0007669"/>
    <property type="project" value="UniProtKB-KW"/>
</dbReference>
<dbReference type="OrthoDB" id="420169at2759"/>
<evidence type="ECO:0000256" key="7">
    <source>
        <dbReference type="SAM" id="MobiDB-lite"/>
    </source>
</evidence>
<dbReference type="PROSITE" id="PS50878">
    <property type="entry name" value="RT_POL"/>
    <property type="match status" value="1"/>
</dbReference>
<evidence type="ECO:0000313" key="12">
    <source>
        <dbReference type="Proteomes" id="UP000440367"/>
    </source>
</evidence>
<dbReference type="EMBL" id="QXGD01001305">
    <property type="protein sequence ID" value="KAE9209298.1"/>
    <property type="molecule type" value="Genomic_DNA"/>
</dbReference>
<dbReference type="Gene3D" id="3.30.70.270">
    <property type="match status" value="3"/>
</dbReference>
<dbReference type="SUPFAM" id="SSF56672">
    <property type="entry name" value="DNA/RNA polymerases"/>
    <property type="match status" value="1"/>
</dbReference>
<dbReference type="Pfam" id="PF00078">
    <property type="entry name" value="RVT_1"/>
    <property type="match status" value="1"/>
</dbReference>
<evidence type="ECO:0000256" key="5">
    <source>
        <dbReference type="ARBA" id="ARBA00022801"/>
    </source>
</evidence>
<dbReference type="InterPro" id="IPR043128">
    <property type="entry name" value="Rev_trsase/Diguanyl_cyclase"/>
</dbReference>
<dbReference type="EMBL" id="QXGB01002127">
    <property type="protein sequence ID" value="KAE9181232.1"/>
    <property type="molecule type" value="Genomic_DNA"/>
</dbReference>
<evidence type="ECO:0000256" key="4">
    <source>
        <dbReference type="ARBA" id="ARBA00022759"/>
    </source>
</evidence>
<sequence>MERRIDEVTRMYEDQDPPCVEKEEYGWPSRVFKRHTPESAAVRIVQKAEQDCPSSDMSKREEPNSEPEVRSERESDVQPVGLERDDEDESDFVDALEEVMPPREDDDGDEFFDAISLDDDYVCGPPNEILEVEDDDVPVQDWPCTPLRKLELEYERCMKMNADDLDSEQTIYIHEGSELLSQLRDQLVPLPELKDLSPSCDIETADVGEPVITTPDEEHKMRNILKYHRSIFLGDGNDAPARLEESYVYELIKKLLEKGLDKHSESPWASPIVIVLKKNGVDIRMCINYRIVNTFIKLSNYPLPLIDDLLIGFESAMWFMSLDMASGFWAIRMTERAKLISAFVCPFGHFQWVRMPFGLKNAPLVYKAVINNCLWGFVRLPREEEAEVDQDVLDFLQLECPRGGVTEEKVPALTDTMTVFQRNIPTPSHMGPVLGRSSYIDDIAHGAVSWDQLCEDLNKLLFRLRYWNISVSLPKSEFGQQSIPYLSHEISAEGIRATPKIAKGVHDLPFPNTLKGVQSFLGSLHYYHKFIEDFPVVAAVLCELTDEQIRSKRDLSRARESFEILKRKIVSTPLLRHPDRTKPFVIIPHANRWSACAVLGQEYDGVIHPVRYTGRVLHDAELRYHIAEKEVIAVLRVLQVFRTLIEGCPLEVYARYSVLKWIIQSKTADGRFVPWGVTLSHWNLDIRKVKKDEDGLAAIMGAGLLPENI</sequence>
<dbReference type="CDD" id="cd01647">
    <property type="entry name" value="RT_LTR"/>
    <property type="match status" value="1"/>
</dbReference>
<reference evidence="11 12" key="1">
    <citation type="submission" date="2018-08" db="EMBL/GenBank/DDBJ databases">
        <title>Genomic investigation of the strawberry pathogen Phytophthora fragariae indicates pathogenicity is determined by transcriptional variation in three key races.</title>
        <authorList>
            <person name="Adams T.M."/>
            <person name="Armitage A.D."/>
            <person name="Sobczyk M.K."/>
            <person name="Bates H.J."/>
            <person name="Dunwell J.M."/>
            <person name="Nellist C.F."/>
            <person name="Harrison R.J."/>
        </authorList>
    </citation>
    <scope>NUCLEOTIDE SEQUENCE [LARGE SCALE GENOMIC DNA]</scope>
    <source>
        <strain evidence="10 12">BC-1</strain>
        <strain evidence="9 11">NOV-27</strain>
    </source>
</reference>
<evidence type="ECO:0000313" key="11">
    <source>
        <dbReference type="Proteomes" id="UP000433483"/>
    </source>
</evidence>
<evidence type="ECO:0000256" key="3">
    <source>
        <dbReference type="ARBA" id="ARBA00022722"/>
    </source>
</evidence>
<keyword evidence="1" id="KW-0808">Transferase</keyword>
<dbReference type="Gene3D" id="3.10.10.10">
    <property type="entry name" value="HIV Type 1 Reverse Transcriptase, subunit A, domain 1"/>
    <property type="match status" value="1"/>
</dbReference>
<dbReference type="Pfam" id="PF17917">
    <property type="entry name" value="RT_RNaseH"/>
    <property type="match status" value="1"/>
</dbReference>
<keyword evidence="4" id="KW-0255">Endonuclease</keyword>
<dbReference type="InterPro" id="IPR043502">
    <property type="entry name" value="DNA/RNA_pol_sf"/>
</dbReference>
<keyword evidence="11" id="KW-1185">Reference proteome</keyword>
<feature type="domain" description="Reverse transcriptase" evidence="8">
    <location>
        <begin position="256"/>
        <end position="490"/>
    </location>
</feature>
<evidence type="ECO:0000259" key="8">
    <source>
        <dbReference type="PROSITE" id="PS50878"/>
    </source>
</evidence>